<organism evidence="1 2">
    <name type="scientific">Peptococcus simiae</name>
    <dbReference type="NCBI Taxonomy" id="1643805"/>
    <lineage>
        <taxon>Bacteria</taxon>
        <taxon>Bacillati</taxon>
        <taxon>Bacillota</taxon>
        <taxon>Clostridia</taxon>
        <taxon>Eubacteriales</taxon>
        <taxon>Peptococcaceae</taxon>
        <taxon>Peptococcus</taxon>
    </lineage>
</organism>
<sequence length="136" mass="15809">MSADKQAQEYIAYTVYEDGTTQAMEFEETHEIVPFLMDSKYGNIKTMQLKNNELAGLYIGWFDAVGKAKGRAYNEIGSWFAGLPIYGRLLIWRCFENKAMAVKRNDIIYLDSLAAKRREIMKKRRRPLTTKRRAGR</sequence>
<reference evidence="1 2" key="1">
    <citation type="journal article" date="2016" name="Int. J. Syst. Evol. Microbiol.">
        <title>Peptococcus simiae sp. nov., isolated from rhesus macaque faeces and emended description of the genus Peptococcus.</title>
        <authorList>
            <person name="Shkoporov A.N."/>
            <person name="Efimov B.A."/>
            <person name="Kondova I."/>
            <person name="Ouwerling B."/>
            <person name="Chaplin A.V."/>
            <person name="Shcherbakova V.A."/>
            <person name="Langermans J.A.M."/>
        </authorList>
    </citation>
    <scope>NUCLEOTIDE SEQUENCE [LARGE SCALE GENOMIC DNA]</scope>
    <source>
        <strain evidence="1 2">M108</strain>
    </source>
</reference>
<evidence type="ECO:0000313" key="2">
    <source>
        <dbReference type="Proteomes" id="UP001631949"/>
    </source>
</evidence>
<accession>A0ABW9H0H7</accession>
<gene>
    <name evidence="1" type="ORF">ACKQTC_08255</name>
</gene>
<comment type="caution">
    <text evidence="1">The sequence shown here is derived from an EMBL/GenBank/DDBJ whole genome shotgun (WGS) entry which is preliminary data.</text>
</comment>
<dbReference type="EMBL" id="JBJUVG010000014">
    <property type="protein sequence ID" value="MFM9414357.1"/>
    <property type="molecule type" value="Genomic_DNA"/>
</dbReference>
<keyword evidence="2" id="KW-1185">Reference proteome</keyword>
<dbReference type="Proteomes" id="UP001631949">
    <property type="component" value="Unassembled WGS sequence"/>
</dbReference>
<dbReference type="RefSeq" id="WP_408977971.1">
    <property type="nucleotide sequence ID" value="NZ_JBJUVG010000014.1"/>
</dbReference>
<evidence type="ECO:0000313" key="1">
    <source>
        <dbReference type="EMBL" id="MFM9414357.1"/>
    </source>
</evidence>
<name>A0ABW9H0H7_9FIRM</name>
<proteinExistence type="predicted"/>
<protein>
    <submittedName>
        <fullName evidence="1">Uncharacterized protein</fullName>
    </submittedName>
</protein>